<evidence type="ECO:0000313" key="7">
    <source>
        <dbReference type="EMBL" id="TMW56137.1"/>
    </source>
</evidence>
<dbReference type="Pfam" id="PF00892">
    <property type="entry name" value="EamA"/>
    <property type="match status" value="2"/>
</dbReference>
<dbReference type="Proteomes" id="UP000794436">
    <property type="component" value="Unassembled WGS sequence"/>
</dbReference>
<protein>
    <recommendedName>
        <fullName evidence="6">EamA domain-containing protein</fullName>
    </recommendedName>
</protein>
<evidence type="ECO:0000256" key="5">
    <source>
        <dbReference type="SAM" id="Phobius"/>
    </source>
</evidence>
<feature type="domain" description="EamA" evidence="6">
    <location>
        <begin position="185"/>
        <end position="317"/>
    </location>
</feature>
<evidence type="ECO:0000256" key="4">
    <source>
        <dbReference type="ARBA" id="ARBA00023136"/>
    </source>
</evidence>
<feature type="transmembrane region" description="Helical" evidence="5">
    <location>
        <begin position="184"/>
        <end position="204"/>
    </location>
</feature>
<accession>A0A8K1C451</accession>
<feature type="transmembrane region" description="Helical" evidence="5">
    <location>
        <begin position="211"/>
        <end position="234"/>
    </location>
</feature>
<organism evidence="7 8">
    <name type="scientific">Pythium oligandrum</name>
    <name type="common">Mycoparasitic fungus</name>
    <dbReference type="NCBI Taxonomy" id="41045"/>
    <lineage>
        <taxon>Eukaryota</taxon>
        <taxon>Sar</taxon>
        <taxon>Stramenopiles</taxon>
        <taxon>Oomycota</taxon>
        <taxon>Peronosporomycetes</taxon>
        <taxon>Pythiales</taxon>
        <taxon>Pythiaceae</taxon>
        <taxon>Pythium</taxon>
    </lineage>
</organism>
<keyword evidence="3 5" id="KW-1133">Transmembrane helix</keyword>
<name>A0A8K1C451_PYTOL</name>
<dbReference type="EMBL" id="SPLM01000146">
    <property type="protein sequence ID" value="TMW56137.1"/>
    <property type="molecule type" value="Genomic_DNA"/>
</dbReference>
<feature type="transmembrane region" description="Helical" evidence="5">
    <location>
        <begin position="246"/>
        <end position="265"/>
    </location>
</feature>
<dbReference type="OrthoDB" id="306876at2759"/>
<feature type="domain" description="EamA" evidence="6">
    <location>
        <begin position="34"/>
        <end position="165"/>
    </location>
</feature>
<feature type="transmembrane region" description="Helical" evidence="5">
    <location>
        <begin position="151"/>
        <end position="172"/>
    </location>
</feature>
<dbReference type="PANTHER" id="PTHR22911:SF6">
    <property type="entry name" value="SOLUTE CARRIER FAMILY 35 MEMBER G1"/>
    <property type="match status" value="1"/>
</dbReference>
<evidence type="ECO:0000313" key="8">
    <source>
        <dbReference type="Proteomes" id="UP000794436"/>
    </source>
</evidence>
<dbReference type="InterPro" id="IPR000620">
    <property type="entry name" value="EamA_dom"/>
</dbReference>
<evidence type="ECO:0000259" key="6">
    <source>
        <dbReference type="Pfam" id="PF00892"/>
    </source>
</evidence>
<keyword evidence="4 5" id="KW-0472">Membrane</keyword>
<keyword evidence="2 5" id="KW-0812">Transmembrane</keyword>
<dbReference type="InterPro" id="IPR037185">
    <property type="entry name" value="EmrE-like"/>
</dbReference>
<reference evidence="7" key="1">
    <citation type="submission" date="2019-03" db="EMBL/GenBank/DDBJ databases">
        <title>Long read genome sequence of the mycoparasitic Pythium oligandrum ATCC 38472 isolated from sugarbeet rhizosphere.</title>
        <authorList>
            <person name="Gaulin E."/>
        </authorList>
    </citation>
    <scope>NUCLEOTIDE SEQUENCE</scope>
    <source>
        <strain evidence="7">ATCC 38472_TT</strain>
    </source>
</reference>
<comment type="caution">
    <text evidence="7">The sequence shown here is derived from an EMBL/GenBank/DDBJ whole genome shotgun (WGS) entry which is preliminary data.</text>
</comment>
<dbReference type="AlphaFoldDB" id="A0A8K1C451"/>
<evidence type="ECO:0000256" key="1">
    <source>
        <dbReference type="ARBA" id="ARBA00004141"/>
    </source>
</evidence>
<proteinExistence type="predicted"/>
<dbReference type="GO" id="GO:0016020">
    <property type="term" value="C:membrane"/>
    <property type="evidence" value="ECO:0007669"/>
    <property type="project" value="UniProtKB-SubCell"/>
</dbReference>
<feature type="transmembrane region" description="Helical" evidence="5">
    <location>
        <begin position="121"/>
        <end position="142"/>
    </location>
</feature>
<dbReference type="SUPFAM" id="SSF103481">
    <property type="entry name" value="Multidrug resistance efflux transporter EmrE"/>
    <property type="match status" value="2"/>
</dbReference>
<dbReference type="PANTHER" id="PTHR22911">
    <property type="entry name" value="ACYL-MALONYL CONDENSING ENZYME-RELATED"/>
    <property type="match status" value="1"/>
</dbReference>
<feature type="transmembrane region" description="Helical" evidence="5">
    <location>
        <begin position="97"/>
        <end position="115"/>
    </location>
</feature>
<feature type="transmembrane region" description="Helical" evidence="5">
    <location>
        <begin position="35"/>
        <end position="59"/>
    </location>
</feature>
<evidence type="ECO:0000256" key="2">
    <source>
        <dbReference type="ARBA" id="ARBA00022692"/>
    </source>
</evidence>
<comment type="subcellular location">
    <subcellularLocation>
        <location evidence="1">Membrane</location>
        <topology evidence="1">Multi-pass membrane protein</topology>
    </subcellularLocation>
</comment>
<sequence>MSDRKGEALPLLLTTTLQGEDAADAQTSESVLRGLTYVGFSAVSFSVMATMVKFASYYISSMEAVFWRSAGALVLNYVCIVFNGLSVKLQTEKREMLFYLCLAGFLSVAFEFYAISHMVLADASVLIFSSPVIMFILGALFLREKVDQPSILCAALAFGGFVCVVRPGFLFGYEHATSEADGSWIAIISALVGTTAQALIYVAVRQLQGINALVIVHYFLLFSVVSSLLYIAVIEHTFVIPEATDLWVAVIGTGLFTFFGQMLLTKGLQLEMAGTAPIMRYLDVLCVFVWDSVFLCETINKWTVVGAVVICVCSSIITLRKAKVL</sequence>
<keyword evidence="8" id="KW-1185">Reference proteome</keyword>
<evidence type="ECO:0000256" key="3">
    <source>
        <dbReference type="ARBA" id="ARBA00022989"/>
    </source>
</evidence>
<gene>
    <name evidence="7" type="ORF">Poli38472_008785</name>
</gene>
<feature type="transmembrane region" description="Helical" evidence="5">
    <location>
        <begin position="65"/>
        <end position="85"/>
    </location>
</feature>